<keyword evidence="2" id="KW-1185">Reference proteome</keyword>
<reference evidence="1 2" key="1">
    <citation type="submission" date="2024-05" db="EMBL/GenBank/DDBJ databases">
        <title>Culex pipiens pipiens assembly and annotation.</title>
        <authorList>
            <person name="Alout H."/>
            <person name="Durand T."/>
        </authorList>
    </citation>
    <scope>NUCLEOTIDE SEQUENCE [LARGE SCALE GENOMIC DNA]</scope>
    <source>
        <strain evidence="1">HA-2024</strain>
        <tissue evidence="1">Whole body</tissue>
    </source>
</reference>
<evidence type="ECO:0000313" key="2">
    <source>
        <dbReference type="Proteomes" id="UP001562425"/>
    </source>
</evidence>
<dbReference type="Gene3D" id="3.40.50.800">
    <property type="entry name" value="Anticodon-binding domain"/>
    <property type="match status" value="1"/>
</dbReference>
<proteinExistence type="predicted"/>
<dbReference type="Proteomes" id="UP001562425">
    <property type="component" value="Unassembled WGS sequence"/>
</dbReference>
<dbReference type="PANTHER" id="PTHR10745">
    <property type="entry name" value="GLYCYL-TRNA SYNTHETASE/DNA POLYMERASE SUBUNIT GAMMA-2"/>
    <property type="match status" value="1"/>
</dbReference>
<evidence type="ECO:0000313" key="1">
    <source>
        <dbReference type="EMBL" id="KAL1394545.1"/>
    </source>
</evidence>
<dbReference type="AlphaFoldDB" id="A0ABD1D4L3"/>
<organism evidence="1 2">
    <name type="scientific">Culex pipiens pipiens</name>
    <name type="common">Northern house mosquito</name>
    <dbReference type="NCBI Taxonomy" id="38569"/>
    <lineage>
        <taxon>Eukaryota</taxon>
        <taxon>Metazoa</taxon>
        <taxon>Ecdysozoa</taxon>
        <taxon>Arthropoda</taxon>
        <taxon>Hexapoda</taxon>
        <taxon>Insecta</taxon>
        <taxon>Pterygota</taxon>
        <taxon>Neoptera</taxon>
        <taxon>Endopterygota</taxon>
        <taxon>Diptera</taxon>
        <taxon>Nematocera</taxon>
        <taxon>Culicoidea</taxon>
        <taxon>Culicidae</taxon>
        <taxon>Culicinae</taxon>
        <taxon>Culicini</taxon>
        <taxon>Culex</taxon>
        <taxon>Culex</taxon>
    </lineage>
</organism>
<accession>A0ABD1D4L3</accession>
<dbReference type="EMBL" id="JBEHCU010007562">
    <property type="protein sequence ID" value="KAL1394545.1"/>
    <property type="molecule type" value="Genomic_DNA"/>
</dbReference>
<sequence>MMLNTACNQMDGKVAANQDRGQRGSDVTSCAVVSSKATIDKAFENEANDVTELTAKLSLVGEVETIGQNTMDSGDSKTVHEEITSSVIEPWFGVGRILYSFLEHSFRMREGDEQRSYISLTPVVFPLKCSVMPLSNNAEFTPFRKISSSLTSVDISHKVDDLSDAIGRLTKQWNLKPSSWPLKSSIWTTAPLKRSA</sequence>
<comment type="caution">
    <text evidence="1">The sequence shown here is derived from an EMBL/GenBank/DDBJ whole genome shotgun (WGS) entry which is preliminary data.</text>
</comment>
<evidence type="ECO:0008006" key="3">
    <source>
        <dbReference type="Google" id="ProtNLM"/>
    </source>
</evidence>
<dbReference type="InterPro" id="IPR027031">
    <property type="entry name" value="Gly-tRNA_synthase/POLG2"/>
</dbReference>
<dbReference type="InterPro" id="IPR036621">
    <property type="entry name" value="Anticodon-bd_dom_sf"/>
</dbReference>
<dbReference type="SUPFAM" id="SSF52954">
    <property type="entry name" value="Class II aaRS ABD-related"/>
    <property type="match status" value="1"/>
</dbReference>
<dbReference type="PANTHER" id="PTHR10745:SF0">
    <property type="entry name" value="GLYCINE--TRNA LIGASE"/>
    <property type="match status" value="1"/>
</dbReference>
<name>A0ABD1D4L3_CULPP</name>
<gene>
    <name evidence="1" type="ORF">pipiens_011881</name>
</gene>
<protein>
    <recommendedName>
        <fullName evidence="3">Glycine--tRNA ligase</fullName>
    </recommendedName>
</protein>
<dbReference type="Gene3D" id="3.30.930.10">
    <property type="entry name" value="Bira Bifunctional Protein, Domain 2"/>
    <property type="match status" value="1"/>
</dbReference>
<dbReference type="InterPro" id="IPR045864">
    <property type="entry name" value="aa-tRNA-synth_II/BPL/LPL"/>
</dbReference>